<dbReference type="InterPro" id="IPR000064">
    <property type="entry name" value="NLP_P60_dom"/>
</dbReference>
<keyword evidence="4" id="KW-0788">Thiol protease</keyword>
<keyword evidence="2" id="KW-0645">Protease</keyword>
<evidence type="ECO:0000313" key="8">
    <source>
        <dbReference type="Proteomes" id="UP001330016"/>
    </source>
</evidence>
<reference evidence="7 8" key="1">
    <citation type="submission" date="2023-02" db="EMBL/GenBank/DDBJ databases">
        <title>The predominant lactic acid bacteria and yeasts involved in the spontaneous fermentation of millet during the production of the traditional porridge Hausa koko in Ghana.</title>
        <authorList>
            <person name="Atter A."/>
            <person name="Diaz M."/>
        </authorList>
    </citation>
    <scope>NUCLEOTIDE SEQUENCE [LARGE SCALE GENOMIC DNA]</scope>
    <source>
        <strain evidence="7 8">FI11640</strain>
    </source>
</reference>
<feature type="domain" description="NlpC/P60" evidence="6">
    <location>
        <begin position="293"/>
        <end position="431"/>
    </location>
</feature>
<evidence type="ECO:0000313" key="7">
    <source>
        <dbReference type="EMBL" id="MEE6716436.1"/>
    </source>
</evidence>
<dbReference type="Pfam" id="PF03217">
    <property type="entry name" value="SlpA"/>
    <property type="match status" value="2"/>
</dbReference>
<evidence type="ECO:0000256" key="5">
    <source>
        <dbReference type="SAM" id="SignalP"/>
    </source>
</evidence>
<accession>A0ABU7T1E0</accession>
<evidence type="ECO:0000256" key="2">
    <source>
        <dbReference type="ARBA" id="ARBA00022670"/>
    </source>
</evidence>
<dbReference type="Gene3D" id="3.90.1720.10">
    <property type="entry name" value="endopeptidase domain like (from Nostoc punctiforme)"/>
    <property type="match status" value="1"/>
</dbReference>
<comment type="caution">
    <text evidence="7">The sequence shown here is derived from an EMBL/GenBank/DDBJ whole genome shotgun (WGS) entry which is preliminary data.</text>
</comment>
<keyword evidence="8" id="KW-1185">Reference proteome</keyword>
<dbReference type="InterPro" id="IPR038765">
    <property type="entry name" value="Papain-like_cys_pep_sf"/>
</dbReference>
<evidence type="ECO:0000256" key="3">
    <source>
        <dbReference type="ARBA" id="ARBA00022801"/>
    </source>
</evidence>
<organism evidence="7 8">
    <name type="scientific">Schleiferilactobacillus harbinensis</name>
    <dbReference type="NCBI Taxonomy" id="304207"/>
    <lineage>
        <taxon>Bacteria</taxon>
        <taxon>Bacillati</taxon>
        <taxon>Bacillota</taxon>
        <taxon>Bacilli</taxon>
        <taxon>Lactobacillales</taxon>
        <taxon>Lactobacillaceae</taxon>
        <taxon>Schleiferilactobacillus</taxon>
    </lineage>
</organism>
<feature type="chain" id="PRO_5046591413" evidence="5">
    <location>
        <begin position="34"/>
        <end position="431"/>
    </location>
</feature>
<sequence length="431" mass="48088">MEKRKLVSRWLTVAAIAVMAAAPVLSTPATLHAADSSVGVAAPPTLEKLPAKYIVGMKHDAPLYQYQDGRYVSSSRTLKIGSTWQAFSKTTGTDQTWYQLGNNQWVNVNDLGEMSHSAPQTVNYTVTVTAAAPLWTGVQGQYTGRQLGKGSRWKVTATTKAANGSQWYELGGNQWINANSAQRQSSYQNPSQYWQISATQIKPQGTVGYNLRLGSEGIKTWLTLWWLGLNRSYANLNQTAVNKIKYYQRQWHMPVTGEVDVNFWTRMGFSRNEWFAIDSYVSPLLTNADSTRAQHIEAMIQTAYKYIGKPYIVGASTSPAYGTDCSGLVMQALYASGINPLPSSSIRHAQPGYEWESRNLWANAGLKKVPYAQRQRGDLIFYRDTSNGLIWHVAIYLGNNQVIESWPPKIMVQPIVNSQRSWIAGVGRPFI</sequence>
<keyword evidence="3" id="KW-0378">Hydrolase</keyword>
<protein>
    <submittedName>
        <fullName evidence="7">C40 family peptidase</fullName>
    </submittedName>
</protein>
<keyword evidence="5" id="KW-0732">Signal</keyword>
<dbReference type="InterPro" id="IPR024968">
    <property type="entry name" value="SlpA_C_lactobacillus"/>
</dbReference>
<dbReference type="PROSITE" id="PS51935">
    <property type="entry name" value="NLPC_P60"/>
    <property type="match status" value="1"/>
</dbReference>
<dbReference type="InterPro" id="IPR051794">
    <property type="entry name" value="PG_Endopeptidase_C40"/>
</dbReference>
<name>A0ABU7T1E0_9LACO</name>
<evidence type="ECO:0000256" key="1">
    <source>
        <dbReference type="ARBA" id="ARBA00007074"/>
    </source>
</evidence>
<comment type="similarity">
    <text evidence="1">Belongs to the peptidase C40 family.</text>
</comment>
<gene>
    <name evidence="7" type="ORF">PS435_11255</name>
</gene>
<dbReference type="RefSeq" id="WP_331244097.1">
    <property type="nucleotide sequence ID" value="NZ_JAQSGJ010000034.1"/>
</dbReference>
<dbReference type="PANTHER" id="PTHR47359">
    <property type="entry name" value="PEPTIDOGLYCAN DL-ENDOPEPTIDASE CWLO"/>
    <property type="match status" value="1"/>
</dbReference>
<dbReference type="Pfam" id="PF00877">
    <property type="entry name" value="NLPC_P60"/>
    <property type="match status" value="1"/>
</dbReference>
<dbReference type="SUPFAM" id="SSF47090">
    <property type="entry name" value="PGBD-like"/>
    <property type="match status" value="1"/>
</dbReference>
<dbReference type="PANTHER" id="PTHR47359:SF3">
    <property type="entry name" value="NLP_P60 DOMAIN-CONTAINING PROTEIN-RELATED"/>
    <property type="match status" value="1"/>
</dbReference>
<proteinExistence type="inferred from homology"/>
<feature type="signal peptide" evidence="5">
    <location>
        <begin position="1"/>
        <end position="33"/>
    </location>
</feature>
<dbReference type="InterPro" id="IPR036365">
    <property type="entry name" value="PGBD-like_sf"/>
</dbReference>
<evidence type="ECO:0000259" key="6">
    <source>
        <dbReference type="PROSITE" id="PS51935"/>
    </source>
</evidence>
<dbReference type="Proteomes" id="UP001330016">
    <property type="component" value="Unassembled WGS sequence"/>
</dbReference>
<evidence type="ECO:0000256" key="4">
    <source>
        <dbReference type="ARBA" id="ARBA00022807"/>
    </source>
</evidence>
<dbReference type="SUPFAM" id="SSF54001">
    <property type="entry name" value="Cysteine proteinases"/>
    <property type="match status" value="1"/>
</dbReference>
<dbReference type="EMBL" id="JAQSGK010000034">
    <property type="protein sequence ID" value="MEE6716436.1"/>
    <property type="molecule type" value="Genomic_DNA"/>
</dbReference>